<evidence type="ECO:0000256" key="6">
    <source>
        <dbReference type="ARBA" id="ARBA00047942"/>
    </source>
</evidence>
<sequence>MPSLQSNYRLRMKRKLNLPVVKLQGVEVSRLTDLIAQAKAKDPQMGLDLEREFKALSSRLAFGLNFERHRPEVVELPRRPVRKGDKVRVLPERGSTAKGDQRLWLVRGVAKVKGNLIARLELKGDTGSEMQDVSVDDLVVVAEFRDYIFPGLISTGKVAQGGDKPFHTVINGENYHVLEALTYTHRGKVDVIYIDPPYNTGAKDWKYNNDYVESEDLYRHSKWLAFMERRLRIAKKLLNPSDSILICAIDENEVHRLGLLLQQVFEGVRMQMITTVINPKGASLGGDFARVEEYLFILYFGGRVVPEVRDMLDESKNAAASRTVKWSSLIRGGAQGVRTDSPGAFYPVFIDCDRSRIHSFGEPLPWEQPRESVAAPNGTVVVWPPNHLSGVEGRWGIGPEKARELLAIGALRLGKIDPARGKFPMSYLSSGIMEKVDSGEIETVGRKPDGTLIVRYPENTKVTQPKTVWKMPSHNAGEYGSKLLFSLLPQRKFPFPKSLYAVEDVLSFFLSKKLNATVLDFFSGSGTTVHAVMRLNRRDEGRRQCIAVTNNEVAVAEQLLLRTQGKRPGDTEWEELGICEYITKPRVKAAITGLTPDGNPVDGDYKFVDEFPIAEGLEENAEFFTLTYETPVAVSHNLAFERVAPLLWLRAGSRGRRIDSLPLNGWEVADNYGLLTNLDQAEAFCAAFQKTDGLRIAYIVTNDDRRFQAIARTLPESVEPIRLYESYLSNFKFANGE</sequence>
<organism evidence="8 9">
    <name type="scientific">Citrifermentans bremense</name>
    <dbReference type="NCBI Taxonomy" id="60035"/>
    <lineage>
        <taxon>Bacteria</taxon>
        <taxon>Pseudomonadati</taxon>
        <taxon>Thermodesulfobacteriota</taxon>
        <taxon>Desulfuromonadia</taxon>
        <taxon>Geobacterales</taxon>
        <taxon>Geobacteraceae</taxon>
        <taxon>Citrifermentans</taxon>
    </lineage>
</organism>
<keyword evidence="3" id="KW-0489">Methyltransferase</keyword>
<dbReference type="GO" id="GO:0009007">
    <property type="term" value="F:site-specific DNA-methyltransferase (adenine-specific) activity"/>
    <property type="evidence" value="ECO:0007669"/>
    <property type="project" value="UniProtKB-EC"/>
</dbReference>
<dbReference type="REBASE" id="472884">
    <property type="entry name" value="M.GbrR4ORF425P"/>
</dbReference>
<keyword evidence="9" id="KW-1185">Reference proteome</keyword>
<name>A0A7R7FSD1_9BACT</name>
<accession>A0A7R7FSD1</accession>
<feature type="domain" description="DNA methylase N-4/N-6" evidence="7">
    <location>
        <begin position="458"/>
        <end position="538"/>
    </location>
</feature>
<evidence type="ECO:0000313" key="9">
    <source>
        <dbReference type="Proteomes" id="UP000515472"/>
    </source>
</evidence>
<dbReference type="AlphaFoldDB" id="A0A7R7FSD1"/>
<dbReference type="InterPro" id="IPR002295">
    <property type="entry name" value="N4/N6-MTase_EcoPI_Mod-like"/>
</dbReference>
<evidence type="ECO:0000256" key="5">
    <source>
        <dbReference type="ARBA" id="ARBA00022691"/>
    </source>
</evidence>
<dbReference type="InterPro" id="IPR002941">
    <property type="entry name" value="DNA_methylase_N4/N6"/>
</dbReference>
<dbReference type="EMBL" id="AP023213">
    <property type="protein sequence ID" value="BCO11169.1"/>
    <property type="molecule type" value="Genomic_DNA"/>
</dbReference>
<evidence type="ECO:0000256" key="1">
    <source>
        <dbReference type="ARBA" id="ARBA00006594"/>
    </source>
</evidence>
<dbReference type="InterPro" id="IPR029063">
    <property type="entry name" value="SAM-dependent_MTases_sf"/>
</dbReference>
<reference evidence="8 9" key="1">
    <citation type="submission" date="2020-06" db="EMBL/GenBank/DDBJ databases">
        <title>Interaction of electrochemicaly active bacteria, Geobacter bremensis R4 on different carbon anode.</title>
        <authorList>
            <person name="Meng L."/>
            <person name="Yoshida N."/>
        </authorList>
    </citation>
    <scope>NUCLEOTIDE SEQUENCE [LARGE SCALE GENOMIC DNA]</scope>
    <source>
        <strain evidence="8 9">R4</strain>
    </source>
</reference>
<dbReference type="Gene3D" id="3.40.50.150">
    <property type="entry name" value="Vaccinia Virus protein VP39"/>
    <property type="match status" value="1"/>
</dbReference>
<gene>
    <name evidence="8" type="ORF">GEOBRER4_n0425</name>
</gene>
<keyword evidence="4" id="KW-0808">Transferase</keyword>
<protein>
    <recommendedName>
        <fullName evidence="2">site-specific DNA-methyltransferase (adenine-specific)</fullName>
        <ecNumber evidence="2">2.1.1.72</ecNumber>
    </recommendedName>
</protein>
<dbReference type="Pfam" id="PF01555">
    <property type="entry name" value="N6_N4_Mtase"/>
    <property type="match status" value="2"/>
</dbReference>
<dbReference type="PRINTS" id="PR00506">
    <property type="entry name" value="D21N6MTFRASE"/>
</dbReference>
<dbReference type="SUPFAM" id="SSF53335">
    <property type="entry name" value="S-adenosyl-L-methionine-dependent methyltransferases"/>
    <property type="match status" value="1"/>
</dbReference>
<evidence type="ECO:0000256" key="4">
    <source>
        <dbReference type="ARBA" id="ARBA00022679"/>
    </source>
</evidence>
<comment type="similarity">
    <text evidence="1">Belongs to the N(4)/N(6)-methyltransferase family.</text>
</comment>
<dbReference type="EC" id="2.1.1.72" evidence="2"/>
<comment type="catalytic activity">
    <reaction evidence="6">
        <text>a 2'-deoxyadenosine in DNA + S-adenosyl-L-methionine = an N(6)-methyl-2'-deoxyadenosine in DNA + S-adenosyl-L-homocysteine + H(+)</text>
        <dbReference type="Rhea" id="RHEA:15197"/>
        <dbReference type="Rhea" id="RHEA-COMP:12418"/>
        <dbReference type="Rhea" id="RHEA-COMP:12419"/>
        <dbReference type="ChEBI" id="CHEBI:15378"/>
        <dbReference type="ChEBI" id="CHEBI:57856"/>
        <dbReference type="ChEBI" id="CHEBI:59789"/>
        <dbReference type="ChEBI" id="CHEBI:90615"/>
        <dbReference type="ChEBI" id="CHEBI:90616"/>
        <dbReference type="EC" id="2.1.1.72"/>
    </reaction>
</comment>
<dbReference type="GO" id="GO:0008170">
    <property type="term" value="F:N-methyltransferase activity"/>
    <property type="evidence" value="ECO:0007669"/>
    <property type="project" value="InterPro"/>
</dbReference>
<evidence type="ECO:0000256" key="3">
    <source>
        <dbReference type="ARBA" id="ARBA00022603"/>
    </source>
</evidence>
<dbReference type="GO" id="GO:0032259">
    <property type="term" value="P:methylation"/>
    <property type="evidence" value="ECO:0007669"/>
    <property type="project" value="UniProtKB-KW"/>
</dbReference>
<proteinExistence type="inferred from homology"/>
<dbReference type="InterPro" id="IPR002052">
    <property type="entry name" value="DNA_methylase_N6_adenine_CS"/>
</dbReference>
<dbReference type="PROSITE" id="PS00092">
    <property type="entry name" value="N6_MTASE"/>
    <property type="match status" value="1"/>
</dbReference>
<dbReference type="Proteomes" id="UP000515472">
    <property type="component" value="Chromosome"/>
</dbReference>
<keyword evidence="5" id="KW-0949">S-adenosyl-L-methionine</keyword>
<dbReference type="GO" id="GO:0003677">
    <property type="term" value="F:DNA binding"/>
    <property type="evidence" value="ECO:0007669"/>
    <property type="project" value="InterPro"/>
</dbReference>
<evidence type="ECO:0000256" key="2">
    <source>
        <dbReference type="ARBA" id="ARBA00011900"/>
    </source>
</evidence>
<evidence type="ECO:0000259" key="7">
    <source>
        <dbReference type="Pfam" id="PF01555"/>
    </source>
</evidence>
<evidence type="ECO:0000313" key="8">
    <source>
        <dbReference type="EMBL" id="BCO11169.1"/>
    </source>
</evidence>
<feature type="domain" description="DNA methylase N-4/N-6" evidence="7">
    <location>
        <begin position="189"/>
        <end position="304"/>
    </location>
</feature>